<feature type="compositionally biased region" description="Basic and acidic residues" evidence="23">
    <location>
        <begin position="730"/>
        <end position="758"/>
    </location>
</feature>
<evidence type="ECO:0000313" key="25">
    <source>
        <dbReference type="EMBL" id="KAK9515478.1"/>
    </source>
</evidence>
<gene>
    <name evidence="25" type="ORF">VZT92_026123</name>
</gene>
<feature type="compositionally biased region" description="Basic and acidic residues" evidence="23">
    <location>
        <begin position="779"/>
        <end position="791"/>
    </location>
</feature>
<feature type="region of interest" description="Disordered" evidence="23">
    <location>
        <begin position="1"/>
        <end position="29"/>
    </location>
</feature>
<dbReference type="Gene3D" id="3.30.420.10">
    <property type="entry name" value="Ribonuclease H-like superfamily/Ribonuclease H"/>
    <property type="match status" value="1"/>
</dbReference>
<dbReference type="InterPro" id="IPR045092">
    <property type="entry name" value="Rrp6-like"/>
</dbReference>
<dbReference type="GO" id="GO:0071037">
    <property type="term" value="P:nuclear polyadenylation-dependent snRNA catabolic process"/>
    <property type="evidence" value="ECO:0007669"/>
    <property type="project" value="TreeGrafter"/>
</dbReference>
<accession>A0AAW1E036</accession>
<dbReference type="GO" id="GO:0071035">
    <property type="term" value="P:nuclear polyadenylation-dependent rRNA catabolic process"/>
    <property type="evidence" value="ECO:0007669"/>
    <property type="project" value="TreeGrafter"/>
</dbReference>
<dbReference type="GO" id="GO:0005737">
    <property type="term" value="C:cytoplasm"/>
    <property type="evidence" value="ECO:0007669"/>
    <property type="project" value="UniProtKB-SubCell"/>
</dbReference>
<keyword evidence="14" id="KW-0269">Exonuclease</keyword>
<evidence type="ECO:0000256" key="3">
    <source>
        <dbReference type="ARBA" id="ARBA00004604"/>
    </source>
</evidence>
<keyword evidence="6" id="KW-1017">Isopeptide bond</keyword>
<reference evidence="25 26" key="1">
    <citation type="journal article" date="2024" name="Genome Biol. Evol.">
        <title>Chromosome-level genome assembly of the viviparous eelpout Zoarces viviparus.</title>
        <authorList>
            <person name="Fuhrmann N."/>
            <person name="Brasseur M.V."/>
            <person name="Bakowski C.E."/>
            <person name="Podsiadlowski L."/>
            <person name="Prost S."/>
            <person name="Krehenwinkel H."/>
            <person name="Mayer C."/>
        </authorList>
    </citation>
    <scope>NUCLEOTIDE SEQUENCE [LARGE SCALE GENOMIC DNA]</scope>
    <source>
        <strain evidence="25">NO-MEL_2022_Ind0_liver</strain>
    </source>
</reference>
<evidence type="ECO:0000256" key="13">
    <source>
        <dbReference type="ARBA" id="ARBA00022835"/>
    </source>
</evidence>
<feature type="compositionally biased region" description="Basic and acidic residues" evidence="23">
    <location>
        <begin position="1"/>
        <end position="10"/>
    </location>
</feature>
<comment type="subunit">
    <text evidence="21">Component of the RNA exosome complex. The catalytically inactive RNA exosome core complex (Exo-9) associates with the catalytic subunit EXOSC10/RRP6 (via its N-terminus). Exo-9 may associate with DIS3 to form the nucleolar exosome complex, or DIS3L to form the cytoplasmic exosome complex. The RNA exosome complex interacts with cofactors C1D/RRP47, MPHOSPH6/MPP6 and MTREX/MTR4. Interacts with MTREX; the interaction with MTREX mediates the association of MTREX with nuclear RNA exosomes. Part of the small subunit (SSU) processome, composed of more than 70 proteins and the RNA chaperone small nucleolar RNA (snoRNA) U3. Interacts with ALYREF/THOC4. Interacts with DHX36; this interaction occurs in a RNase-insensitive manner. Interacts with NRDE2. Interacts (via C-terminus) with USP36 (via C-terminus); the interaction is facilitated by the association with RNA and promotes sumoylation of EXOSC10.</text>
</comment>
<evidence type="ECO:0000256" key="6">
    <source>
        <dbReference type="ARBA" id="ARBA00022499"/>
    </source>
</evidence>
<evidence type="ECO:0000256" key="23">
    <source>
        <dbReference type="SAM" id="MobiDB-lite"/>
    </source>
</evidence>
<dbReference type="GO" id="GO:0071039">
    <property type="term" value="P:nuclear polyadenylation-dependent CUT catabolic process"/>
    <property type="evidence" value="ECO:0007669"/>
    <property type="project" value="TreeGrafter"/>
</dbReference>
<dbReference type="GO" id="GO:0003727">
    <property type="term" value="F:single-stranded RNA binding"/>
    <property type="evidence" value="ECO:0007669"/>
    <property type="project" value="TreeGrafter"/>
</dbReference>
<dbReference type="GO" id="GO:0000467">
    <property type="term" value="P:exonucleolytic trimming to generate mature 3'-end of 5.8S rRNA from tricistronic rRNA transcript (SSU-rRNA, 5.8S rRNA, LSU-rRNA)"/>
    <property type="evidence" value="ECO:0007669"/>
    <property type="project" value="InterPro"/>
</dbReference>
<evidence type="ECO:0000256" key="15">
    <source>
        <dbReference type="ARBA" id="ARBA00022842"/>
    </source>
</evidence>
<dbReference type="AlphaFoldDB" id="A0AAW1E036"/>
<comment type="cofactor">
    <cofactor evidence="1">
        <name>Mg(2+)</name>
        <dbReference type="ChEBI" id="CHEBI:18420"/>
    </cofactor>
</comment>
<dbReference type="InterPro" id="IPR012337">
    <property type="entry name" value="RNaseH-like_sf"/>
</dbReference>
<evidence type="ECO:0000256" key="21">
    <source>
        <dbReference type="ARBA" id="ARBA00065628"/>
    </source>
</evidence>
<dbReference type="GO" id="GO:0071044">
    <property type="term" value="P:histone mRNA catabolic process"/>
    <property type="evidence" value="ECO:0007669"/>
    <property type="project" value="TreeGrafter"/>
</dbReference>
<evidence type="ECO:0000256" key="9">
    <source>
        <dbReference type="ARBA" id="ARBA00022722"/>
    </source>
</evidence>
<feature type="region of interest" description="Disordered" evidence="23">
    <location>
        <begin position="605"/>
        <end position="625"/>
    </location>
</feature>
<keyword evidence="15" id="KW-0460">Magnesium</keyword>
<dbReference type="Pfam" id="PF08066">
    <property type="entry name" value="PMC2NT"/>
    <property type="match status" value="1"/>
</dbReference>
<keyword evidence="10" id="KW-0479">Metal-binding</keyword>
<dbReference type="InterPro" id="IPR049559">
    <property type="entry name" value="Rrp6p-like_exo"/>
</dbReference>
<dbReference type="GO" id="GO:0000176">
    <property type="term" value="C:nuclear exosome (RNase complex)"/>
    <property type="evidence" value="ECO:0007669"/>
    <property type="project" value="InterPro"/>
</dbReference>
<dbReference type="FunFam" id="3.30.420.10:FF:000022">
    <property type="entry name" value="Exosome component 10"/>
    <property type="match status" value="1"/>
</dbReference>
<evidence type="ECO:0000256" key="16">
    <source>
        <dbReference type="ARBA" id="ARBA00022843"/>
    </source>
</evidence>
<keyword evidence="18" id="KW-0234">DNA repair</keyword>
<organism evidence="25 26">
    <name type="scientific">Zoarces viviparus</name>
    <name type="common">Viviparous eelpout</name>
    <name type="synonym">Blennius viviparus</name>
    <dbReference type="NCBI Taxonomy" id="48416"/>
    <lineage>
        <taxon>Eukaryota</taxon>
        <taxon>Metazoa</taxon>
        <taxon>Chordata</taxon>
        <taxon>Craniata</taxon>
        <taxon>Vertebrata</taxon>
        <taxon>Euteleostomi</taxon>
        <taxon>Actinopterygii</taxon>
        <taxon>Neopterygii</taxon>
        <taxon>Teleostei</taxon>
        <taxon>Neoteleostei</taxon>
        <taxon>Acanthomorphata</taxon>
        <taxon>Eupercaria</taxon>
        <taxon>Perciformes</taxon>
        <taxon>Cottioidei</taxon>
        <taxon>Zoarcales</taxon>
        <taxon>Zoarcidae</taxon>
        <taxon>Zoarcinae</taxon>
        <taxon>Zoarces</taxon>
    </lineage>
</organism>
<dbReference type="GO" id="GO:0071036">
    <property type="term" value="P:nuclear polyadenylation-dependent snoRNA catabolic process"/>
    <property type="evidence" value="ECO:0007669"/>
    <property type="project" value="TreeGrafter"/>
</dbReference>
<dbReference type="SMART" id="SM00341">
    <property type="entry name" value="HRDC"/>
    <property type="match status" value="1"/>
</dbReference>
<dbReference type="GO" id="GO:0005730">
    <property type="term" value="C:nucleolus"/>
    <property type="evidence" value="ECO:0007669"/>
    <property type="project" value="UniProtKB-SubCell"/>
</dbReference>
<dbReference type="InterPro" id="IPR036397">
    <property type="entry name" value="RNaseH_sf"/>
</dbReference>
<keyword evidence="13" id="KW-0271">Exosome</keyword>
<dbReference type="GO" id="GO:0006281">
    <property type="term" value="P:DNA repair"/>
    <property type="evidence" value="ECO:0007669"/>
    <property type="project" value="UniProtKB-KW"/>
</dbReference>
<sequence>MMDSSKRRDSTNSGLHDSNSKPDDEEEDELCPGFRNADAFVKYGLGAVLSATKASAGLPQPGDEYDFYRSFPGFREFCESQGDKLLHCMSQTMQHHGCRSLLGERNKLTGLEERFDLVVDSNDVILERVGILLDEADGVNRTQQPVLPAGFQPPKIVVSSWNRMGSSRSETFRLLHAKNVARPQLKFKEKVDNSNTPFIPKIFIKPNAIKPLPSYFTNKQIRKQRPEDLDVPAALADFIHQQRTQEHVEDMFAHPYQYELDHFTIPEGLLSKAEPQMFKPMAETKCSFVDTLEDLVDLNEKLCKVSEFAVDLEHHSYRSFLGLTCLMQISTREEDFIIDTIELRSELYVLNEAFTDPAIVKVFHGADSDMEWLQRDLGLYVVNLFDTHQASRALNLARHSLDHLLKHFCNAESDKRYQLADWRIRPLPDEMVQYARTDTHYLLYIYDRVRAQLLDFNFGQPGLLQSVWNKSKDISLKKYIKPIYTEESYLELQRKQKRSFNTQQLTAFRLLFAWRDKLSRQEDESTGFTLPTHMMIKISEELPREPQGVIACCNPVPPLVRQHVNELHLLVQQARDMPLLKAELGAQKTKGLAPLKKPEVTLFGPHDTSKVSESDLHHCSPDEMPVKRGMLFSEDEDRMDVGEEETSGLVATATITQFEELEMQNDQASPSVAQMKARRIVESFENPFRMYLPSTDVHISKNAKFDPSSKIFEISKRWKLQSIERQQKDLEAKREAKTKAKAEAKERIKKVKEERNEAKQSYQESLQNVATVRQQAADSAKDGGKKRERVASEIGESTPKPSKKLMKSEEKPKKKKDPPPQDDFNPFDYSQSKLKVFAGNKPKDNTHFDPNRQAHDFKKRKNPKGQKSSCGAGNRSMSYMAGKSDRGFRQNWPKR</sequence>
<feature type="compositionally biased region" description="Basic and acidic residues" evidence="23">
    <location>
        <begin position="841"/>
        <end position="856"/>
    </location>
</feature>
<keyword evidence="11" id="KW-0227">DNA damage</keyword>
<feature type="compositionally biased region" description="Polar residues" evidence="23">
    <location>
        <begin position="759"/>
        <end position="777"/>
    </location>
</feature>
<evidence type="ECO:0000256" key="12">
    <source>
        <dbReference type="ARBA" id="ARBA00022801"/>
    </source>
</evidence>
<dbReference type="Proteomes" id="UP001488805">
    <property type="component" value="Unassembled WGS sequence"/>
</dbReference>
<keyword evidence="9" id="KW-0540">Nuclease</keyword>
<dbReference type="CDD" id="cd06147">
    <property type="entry name" value="Rrp6p_like_exo"/>
    <property type="match status" value="1"/>
</dbReference>
<dbReference type="Pfam" id="PF01612">
    <property type="entry name" value="DNA_pol_A_exo1"/>
    <property type="match status" value="1"/>
</dbReference>
<feature type="compositionally biased region" description="Basic and acidic residues" evidence="23">
    <location>
        <begin position="607"/>
        <end position="625"/>
    </location>
</feature>
<evidence type="ECO:0000256" key="20">
    <source>
        <dbReference type="ARBA" id="ARBA00043957"/>
    </source>
</evidence>
<dbReference type="PANTHER" id="PTHR12124:SF47">
    <property type="entry name" value="EXOSOME COMPONENT 10"/>
    <property type="match status" value="1"/>
</dbReference>
<dbReference type="GO" id="GO:0071051">
    <property type="term" value="P:poly(A)-dependent snoRNA 3'-end processing"/>
    <property type="evidence" value="ECO:0007669"/>
    <property type="project" value="TreeGrafter"/>
</dbReference>
<keyword evidence="19" id="KW-0539">Nucleus</keyword>
<keyword evidence="12" id="KW-0378">Hydrolase</keyword>
<dbReference type="PROSITE" id="PS50967">
    <property type="entry name" value="HRDC"/>
    <property type="match status" value="1"/>
</dbReference>
<evidence type="ECO:0000259" key="24">
    <source>
        <dbReference type="PROSITE" id="PS50967"/>
    </source>
</evidence>
<proteinExistence type="inferred from homology"/>
<evidence type="ECO:0000256" key="14">
    <source>
        <dbReference type="ARBA" id="ARBA00022839"/>
    </source>
</evidence>
<dbReference type="InterPro" id="IPR002562">
    <property type="entry name" value="3'-5'_exonuclease_dom"/>
</dbReference>
<keyword evidence="5" id="KW-0963">Cytoplasm</keyword>
<dbReference type="SUPFAM" id="SSF47819">
    <property type="entry name" value="HRDC-like"/>
    <property type="match status" value="1"/>
</dbReference>
<evidence type="ECO:0000256" key="11">
    <source>
        <dbReference type="ARBA" id="ARBA00022763"/>
    </source>
</evidence>
<keyword evidence="8" id="KW-0597">Phosphoprotein</keyword>
<feature type="domain" description="HRDC" evidence="24">
    <location>
        <begin position="501"/>
        <end position="581"/>
    </location>
</feature>
<dbReference type="Pfam" id="PF00570">
    <property type="entry name" value="HRDC"/>
    <property type="match status" value="1"/>
</dbReference>
<dbReference type="GO" id="GO:0019219">
    <property type="term" value="P:regulation of nucleobase-containing compound metabolic process"/>
    <property type="evidence" value="ECO:0007669"/>
    <property type="project" value="UniProtKB-ARBA"/>
</dbReference>
<evidence type="ECO:0000256" key="2">
    <source>
        <dbReference type="ARBA" id="ARBA00004496"/>
    </source>
</evidence>
<dbReference type="SMART" id="SM00474">
    <property type="entry name" value="35EXOc"/>
    <property type="match status" value="1"/>
</dbReference>
<evidence type="ECO:0000256" key="5">
    <source>
        <dbReference type="ARBA" id="ARBA00022490"/>
    </source>
</evidence>
<dbReference type="InterPro" id="IPR002121">
    <property type="entry name" value="HRDC_dom"/>
</dbReference>
<dbReference type="InterPro" id="IPR012588">
    <property type="entry name" value="Exosome-assoc_fac_Rrp6_N"/>
</dbReference>
<evidence type="ECO:0000256" key="4">
    <source>
        <dbReference type="ARBA" id="ARBA00004642"/>
    </source>
</evidence>
<keyword evidence="17" id="KW-0694">RNA-binding</keyword>
<dbReference type="InterPro" id="IPR044876">
    <property type="entry name" value="HRDC_dom_sf"/>
</dbReference>
<feature type="compositionally biased region" description="Polar residues" evidence="23">
    <location>
        <begin position="865"/>
        <end position="877"/>
    </location>
</feature>
<evidence type="ECO:0000256" key="7">
    <source>
        <dbReference type="ARBA" id="ARBA00022552"/>
    </source>
</evidence>
<evidence type="ECO:0000256" key="19">
    <source>
        <dbReference type="ARBA" id="ARBA00023242"/>
    </source>
</evidence>
<evidence type="ECO:0000256" key="8">
    <source>
        <dbReference type="ARBA" id="ARBA00022553"/>
    </source>
</evidence>
<dbReference type="Gene3D" id="1.10.150.80">
    <property type="entry name" value="HRDC domain"/>
    <property type="match status" value="1"/>
</dbReference>
<comment type="similarity">
    <text evidence="20">Belongs to the exosome component 10/RRP6 family.</text>
</comment>
<dbReference type="GO" id="GO:0071040">
    <property type="term" value="P:nuclear polyadenylation-dependent antisense transcript catabolic process"/>
    <property type="evidence" value="ECO:0007669"/>
    <property type="project" value="TreeGrafter"/>
</dbReference>
<evidence type="ECO:0000256" key="10">
    <source>
        <dbReference type="ARBA" id="ARBA00022723"/>
    </source>
</evidence>
<name>A0AAW1E036_ZOAVI</name>
<keyword evidence="16" id="KW-0832">Ubl conjugation</keyword>
<evidence type="ECO:0000313" key="26">
    <source>
        <dbReference type="Proteomes" id="UP001488805"/>
    </source>
</evidence>
<feature type="region of interest" description="Disordered" evidence="23">
    <location>
        <begin position="730"/>
        <end position="895"/>
    </location>
</feature>
<keyword evidence="7" id="KW-0698">rRNA processing</keyword>
<dbReference type="GO" id="GO:0071038">
    <property type="term" value="P:TRAMP-dependent tRNA surveillance pathway"/>
    <property type="evidence" value="ECO:0007669"/>
    <property type="project" value="TreeGrafter"/>
</dbReference>
<comment type="caution">
    <text evidence="25">The sequence shown here is derived from an EMBL/GenBank/DDBJ whole genome shotgun (WGS) entry which is preliminary data.</text>
</comment>
<dbReference type="InterPro" id="IPR010997">
    <property type="entry name" value="HRDC-like_sf"/>
</dbReference>
<evidence type="ECO:0000256" key="18">
    <source>
        <dbReference type="ARBA" id="ARBA00023204"/>
    </source>
</evidence>
<dbReference type="GO" id="GO:0000166">
    <property type="term" value="F:nucleotide binding"/>
    <property type="evidence" value="ECO:0007669"/>
    <property type="project" value="InterPro"/>
</dbReference>
<dbReference type="GO" id="GO:0046872">
    <property type="term" value="F:metal ion binding"/>
    <property type="evidence" value="ECO:0007669"/>
    <property type="project" value="UniProtKB-KW"/>
</dbReference>
<comment type="subcellular location">
    <subcellularLocation>
        <location evidence="2">Cytoplasm</location>
    </subcellularLocation>
    <subcellularLocation>
        <location evidence="3">Nucleus</location>
        <location evidence="3">Nucleolus</location>
    </subcellularLocation>
    <subcellularLocation>
        <location evidence="4">Nucleus</location>
        <location evidence="4">Nucleoplasm</location>
    </subcellularLocation>
</comment>
<dbReference type="FunFam" id="1.10.150.80:FF:000001">
    <property type="entry name" value="Putative exosome component 10"/>
    <property type="match status" value="1"/>
</dbReference>
<protein>
    <recommendedName>
        <fullName evidence="22">Exosome complex component 10</fullName>
    </recommendedName>
</protein>
<dbReference type="GO" id="GO:0000175">
    <property type="term" value="F:3'-5'-RNA exonuclease activity"/>
    <property type="evidence" value="ECO:0007669"/>
    <property type="project" value="InterPro"/>
</dbReference>
<dbReference type="EMBL" id="JBCEZU010000586">
    <property type="protein sequence ID" value="KAK9515478.1"/>
    <property type="molecule type" value="Genomic_DNA"/>
</dbReference>
<dbReference type="SUPFAM" id="SSF53098">
    <property type="entry name" value="Ribonuclease H-like"/>
    <property type="match status" value="1"/>
</dbReference>
<evidence type="ECO:0000256" key="17">
    <source>
        <dbReference type="ARBA" id="ARBA00022884"/>
    </source>
</evidence>
<dbReference type="PANTHER" id="PTHR12124">
    <property type="entry name" value="POLYMYOSITIS/SCLERODERMA AUTOANTIGEN-RELATED"/>
    <property type="match status" value="1"/>
</dbReference>
<dbReference type="GO" id="GO:0005654">
    <property type="term" value="C:nucleoplasm"/>
    <property type="evidence" value="ECO:0007669"/>
    <property type="project" value="UniProtKB-SubCell"/>
</dbReference>
<evidence type="ECO:0000256" key="22">
    <source>
        <dbReference type="ARBA" id="ARBA00070703"/>
    </source>
</evidence>
<evidence type="ECO:0000256" key="1">
    <source>
        <dbReference type="ARBA" id="ARBA00001946"/>
    </source>
</evidence>
<keyword evidence="26" id="KW-1185">Reference proteome</keyword>